<keyword evidence="1" id="KW-1133">Transmembrane helix</keyword>
<accession>A0ABW2ZGH0</accession>
<evidence type="ECO:0000256" key="1">
    <source>
        <dbReference type="SAM" id="Phobius"/>
    </source>
</evidence>
<feature type="transmembrane region" description="Helical" evidence="1">
    <location>
        <begin position="97"/>
        <end position="116"/>
    </location>
</feature>
<gene>
    <name evidence="2" type="ORF">ACFQZI_10425</name>
</gene>
<dbReference type="EMBL" id="JBHTIA010000006">
    <property type="protein sequence ID" value="MFD0765267.1"/>
    <property type="molecule type" value="Genomic_DNA"/>
</dbReference>
<dbReference type="Pfam" id="PF14362">
    <property type="entry name" value="DUF4407"/>
    <property type="match status" value="1"/>
</dbReference>
<feature type="transmembrane region" description="Helical" evidence="1">
    <location>
        <begin position="59"/>
        <end position="76"/>
    </location>
</feature>
<dbReference type="InterPro" id="IPR025519">
    <property type="entry name" value="DUF4407"/>
</dbReference>
<comment type="caution">
    <text evidence="2">The sequence shown here is derived from an EMBL/GenBank/DDBJ whole genome shotgun (WGS) entry which is preliminary data.</text>
</comment>
<reference evidence="3" key="1">
    <citation type="journal article" date="2019" name="Int. J. Syst. Evol. Microbiol.">
        <title>The Global Catalogue of Microorganisms (GCM) 10K type strain sequencing project: providing services to taxonomists for standard genome sequencing and annotation.</title>
        <authorList>
            <consortium name="The Broad Institute Genomics Platform"/>
            <consortium name="The Broad Institute Genome Sequencing Center for Infectious Disease"/>
            <person name="Wu L."/>
            <person name="Ma J."/>
        </authorList>
    </citation>
    <scope>NUCLEOTIDE SEQUENCE [LARGE SCALE GENOMIC DNA]</scope>
    <source>
        <strain evidence="3">CCUG 60742</strain>
    </source>
</reference>
<proteinExistence type="predicted"/>
<sequence>MKNWWVKFGCFLTGYNYDILICSSEVAVKALKRYTSAMLIVCLLWSFIGYVFTERYMKAGVIGAIVGAATLCFIIVQIERQIILATHSNKLMHRFRVCIALAMALIGSIIVDQIIFQKDIELGKIESLNAKINKVLPDRTKDIKSQIVQLDQAVINKEGERQILMADITSHPTIKSVSSQSRSQPVITSTQDSSKNTKQSVNVVNINSVAVSYIPNPNIGLLNPLNEQLNLLRKEKSIKEASLIKLRSELEKEISEKTGFLDELIVMVNLIKGSVVALLVWLLWLSFLIGIELFVLVSKRGNEENDYDLTIKHHMELQKRKLRLMAAQIAAPDSDFKI</sequence>
<feature type="transmembrane region" description="Helical" evidence="1">
    <location>
        <begin position="34"/>
        <end position="53"/>
    </location>
</feature>
<name>A0ABW2ZGH0_9SPHI</name>
<feature type="transmembrane region" description="Helical" evidence="1">
    <location>
        <begin position="275"/>
        <end position="297"/>
    </location>
</feature>
<protein>
    <submittedName>
        <fullName evidence="2">DUF4407 domain-containing protein</fullName>
    </submittedName>
</protein>
<keyword evidence="1" id="KW-0472">Membrane</keyword>
<evidence type="ECO:0000313" key="2">
    <source>
        <dbReference type="EMBL" id="MFD0765267.1"/>
    </source>
</evidence>
<dbReference type="Proteomes" id="UP001597073">
    <property type="component" value="Unassembled WGS sequence"/>
</dbReference>
<keyword evidence="1" id="KW-0812">Transmembrane</keyword>
<evidence type="ECO:0000313" key="3">
    <source>
        <dbReference type="Proteomes" id="UP001597073"/>
    </source>
</evidence>
<dbReference type="RefSeq" id="WP_377142201.1">
    <property type="nucleotide sequence ID" value="NZ_JBHTIA010000006.1"/>
</dbReference>
<organism evidence="2 3">
    <name type="scientific">Mucilaginibacter lutimaris</name>
    <dbReference type="NCBI Taxonomy" id="931629"/>
    <lineage>
        <taxon>Bacteria</taxon>
        <taxon>Pseudomonadati</taxon>
        <taxon>Bacteroidota</taxon>
        <taxon>Sphingobacteriia</taxon>
        <taxon>Sphingobacteriales</taxon>
        <taxon>Sphingobacteriaceae</taxon>
        <taxon>Mucilaginibacter</taxon>
    </lineage>
</organism>
<keyword evidence="3" id="KW-1185">Reference proteome</keyword>